<gene>
    <name evidence="1" type="ORF">METZ01_LOCUS283604</name>
</gene>
<sequence>NHIISIKAWQTLQVVARGNRFKIFFNEQPVIDISDETFQVGGKIGLWTKADALTYFDDLKLSIAD</sequence>
<evidence type="ECO:0008006" key="2">
    <source>
        <dbReference type="Google" id="ProtNLM"/>
    </source>
</evidence>
<reference evidence="1" key="1">
    <citation type="submission" date="2018-05" db="EMBL/GenBank/DDBJ databases">
        <authorList>
            <person name="Lanie J.A."/>
            <person name="Ng W.-L."/>
            <person name="Kazmierczak K.M."/>
            <person name="Andrzejewski T.M."/>
            <person name="Davidsen T.M."/>
            <person name="Wayne K.J."/>
            <person name="Tettelin H."/>
            <person name="Glass J.I."/>
            <person name="Rusch D."/>
            <person name="Podicherti R."/>
            <person name="Tsui H.-C.T."/>
            <person name="Winkler M.E."/>
        </authorList>
    </citation>
    <scope>NUCLEOTIDE SEQUENCE</scope>
</reference>
<evidence type="ECO:0000313" key="1">
    <source>
        <dbReference type="EMBL" id="SVC30750.1"/>
    </source>
</evidence>
<dbReference type="EMBL" id="UINC01084265">
    <property type="protein sequence ID" value="SVC30750.1"/>
    <property type="molecule type" value="Genomic_DNA"/>
</dbReference>
<dbReference type="AlphaFoldDB" id="A0A382L210"/>
<dbReference type="Gene3D" id="2.60.120.560">
    <property type="entry name" value="Exo-inulinase, domain 1"/>
    <property type="match status" value="1"/>
</dbReference>
<protein>
    <recommendedName>
        <fullName evidence="2">3-keto-disaccharide hydrolase domain-containing protein</fullName>
    </recommendedName>
</protein>
<organism evidence="1">
    <name type="scientific">marine metagenome</name>
    <dbReference type="NCBI Taxonomy" id="408172"/>
    <lineage>
        <taxon>unclassified sequences</taxon>
        <taxon>metagenomes</taxon>
        <taxon>ecological metagenomes</taxon>
    </lineage>
</organism>
<feature type="non-terminal residue" evidence="1">
    <location>
        <position position="1"/>
    </location>
</feature>
<accession>A0A382L210</accession>
<proteinExistence type="predicted"/>
<name>A0A382L210_9ZZZZ</name>